<dbReference type="RefSeq" id="WP_086043129.1">
    <property type="nucleotide sequence ID" value="NZ_CBCRZA010000012.1"/>
</dbReference>
<dbReference type="AlphaFoldDB" id="A0A1W7AD89"/>
<dbReference type="SUPFAM" id="SSF54909">
    <property type="entry name" value="Dimeric alpha+beta barrel"/>
    <property type="match status" value="1"/>
</dbReference>
<name>A0A1W7AD89_9STAP</name>
<dbReference type="OrthoDB" id="2352283at2"/>
<dbReference type="KEGG" id="mcak:MCCS_19640"/>
<dbReference type="EMBL" id="CP021059">
    <property type="protein sequence ID" value="ARQ07579.1"/>
    <property type="molecule type" value="Genomic_DNA"/>
</dbReference>
<organism evidence="1 2">
    <name type="scientific">Macrococcoides canis</name>
    <dbReference type="NCBI Taxonomy" id="1855823"/>
    <lineage>
        <taxon>Bacteria</taxon>
        <taxon>Bacillati</taxon>
        <taxon>Bacillota</taxon>
        <taxon>Bacilli</taxon>
        <taxon>Bacillales</taxon>
        <taxon>Staphylococcaceae</taxon>
        <taxon>Macrococcoides</taxon>
    </lineage>
</organism>
<keyword evidence="2" id="KW-1185">Reference proteome</keyword>
<sequence>MKTYITYGTEYFLKQIVNKNKTRDIFTFAGEDNTYLYEETDQETLFSAPQTFDVIRQDAALLELPMLMIYFVVSESRQDVFDTHELPLEDLHQYEGYHAFRLLKPVRGETYAYVLQFDSKAHMIDFKKSSFFRKYLSEEALKQYQSADFINNIYYTKHLFPLED</sequence>
<proteinExistence type="predicted"/>
<gene>
    <name evidence="1" type="primary">traP</name>
    <name evidence="1" type="ORF">MCCS_19640</name>
</gene>
<evidence type="ECO:0000313" key="2">
    <source>
        <dbReference type="Proteomes" id="UP000194154"/>
    </source>
</evidence>
<dbReference type="Gene3D" id="3.30.70.100">
    <property type="match status" value="1"/>
</dbReference>
<protein>
    <submittedName>
        <fullName evidence="1">Signal transduction protein TRAP</fullName>
    </submittedName>
</protein>
<evidence type="ECO:0000313" key="1">
    <source>
        <dbReference type="EMBL" id="ARQ07579.1"/>
    </source>
</evidence>
<reference evidence="1 2" key="1">
    <citation type="journal article" date="2017" name="Int. J. Syst. Evol. Microbiol.">
        <title>Macrococcus canis sp. nov., a skin bacterium associated with infections in dogs.</title>
        <authorList>
            <person name="Gobeli Brawand S."/>
            <person name="Cotting K."/>
            <person name="Gomez-Sanz E."/>
            <person name="Collaud A."/>
            <person name="Thomann A."/>
            <person name="Brodard I."/>
            <person name="Rodriguez-Campos S."/>
            <person name="Strauss C."/>
            <person name="Perreten V."/>
        </authorList>
    </citation>
    <scope>NUCLEOTIDE SEQUENCE [LARGE SCALE GENOMIC DNA]</scope>
    <source>
        <strain evidence="1 2">KM45013</strain>
    </source>
</reference>
<dbReference type="STRING" id="1855823.MCCS_19640"/>
<dbReference type="InterPro" id="IPR011008">
    <property type="entry name" value="Dimeric_a/b-barrel"/>
</dbReference>
<dbReference type="GeneID" id="35296054"/>
<dbReference type="Proteomes" id="UP000194154">
    <property type="component" value="Chromosome"/>
</dbReference>
<accession>A0A1W7AD89</accession>